<comment type="caution">
    <text evidence="2">The sequence shown here is derived from an EMBL/GenBank/DDBJ whole genome shotgun (WGS) entry which is preliminary data.</text>
</comment>
<dbReference type="InterPro" id="IPR011051">
    <property type="entry name" value="RmlC_Cupin_sf"/>
</dbReference>
<gene>
    <name evidence="2" type="ORF">HNP65_000118</name>
</gene>
<dbReference type="Proteomes" id="UP000555828">
    <property type="component" value="Unassembled WGS sequence"/>
</dbReference>
<proteinExistence type="predicted"/>
<dbReference type="InterPro" id="IPR008579">
    <property type="entry name" value="UGlyAH_Cupin_dom"/>
</dbReference>
<evidence type="ECO:0000313" key="3">
    <source>
        <dbReference type="Proteomes" id="UP000555828"/>
    </source>
</evidence>
<organism evidence="2 3">
    <name type="scientific">Thermosipho japonicus</name>
    <dbReference type="NCBI Taxonomy" id="90323"/>
    <lineage>
        <taxon>Bacteria</taxon>
        <taxon>Thermotogati</taxon>
        <taxon>Thermotogota</taxon>
        <taxon>Thermotogae</taxon>
        <taxon>Thermotogales</taxon>
        <taxon>Fervidobacteriaceae</taxon>
        <taxon>Thermosipho</taxon>
    </lineage>
</organism>
<dbReference type="AlphaFoldDB" id="A0A841GDM4"/>
<feature type="domain" description="(S)-ureidoglycine aminohydrolase cupin" evidence="1">
    <location>
        <begin position="14"/>
        <end position="86"/>
    </location>
</feature>
<protein>
    <recommendedName>
        <fullName evidence="1">(S)-ureidoglycine aminohydrolase cupin domain-containing protein</fullName>
    </recommendedName>
</protein>
<dbReference type="PANTHER" id="PTHR33271">
    <property type="entry name" value="OS04G0445200 PROTEIN"/>
    <property type="match status" value="1"/>
</dbReference>
<name>A0A841GDM4_9BACT</name>
<evidence type="ECO:0000313" key="2">
    <source>
        <dbReference type="EMBL" id="MBB6061696.1"/>
    </source>
</evidence>
<dbReference type="SUPFAM" id="SSF51182">
    <property type="entry name" value="RmlC-like cupins"/>
    <property type="match status" value="1"/>
</dbReference>
<dbReference type="PANTHER" id="PTHR33271:SF22">
    <property type="entry name" value="OS04G0445200 PROTEIN"/>
    <property type="match status" value="1"/>
</dbReference>
<dbReference type="Pfam" id="PF05899">
    <property type="entry name" value="Cupin_3"/>
    <property type="match status" value="1"/>
</dbReference>
<dbReference type="InterPro" id="IPR014710">
    <property type="entry name" value="RmlC-like_jellyroll"/>
</dbReference>
<dbReference type="RefSeq" id="WP_184618472.1">
    <property type="nucleotide sequence ID" value="NZ_JACHEX010000001.1"/>
</dbReference>
<dbReference type="EMBL" id="JACHEX010000001">
    <property type="protein sequence ID" value="MBB6061696.1"/>
    <property type="molecule type" value="Genomic_DNA"/>
</dbReference>
<accession>A0A841GDM4</accession>
<sequence length="89" mass="10707">MEIKITTPSKEELEKLGVFSWPIWTKEVSEFDWYYDETEVCYILEGEIEVETKDGKVYKIKPGDLVEFPKGLRCRWKVKKAVRKHYNFK</sequence>
<keyword evidence="3" id="KW-1185">Reference proteome</keyword>
<dbReference type="CDD" id="cd02227">
    <property type="entry name" value="cupin_TM1112-like"/>
    <property type="match status" value="1"/>
</dbReference>
<reference evidence="2 3" key="1">
    <citation type="submission" date="2020-08" db="EMBL/GenBank/DDBJ databases">
        <title>Genomic Encyclopedia of Type Strains, Phase IV (KMG-IV): sequencing the most valuable type-strain genomes for metagenomic binning, comparative biology and taxonomic classification.</title>
        <authorList>
            <person name="Goeker M."/>
        </authorList>
    </citation>
    <scope>NUCLEOTIDE SEQUENCE [LARGE SCALE GENOMIC DNA]</scope>
    <source>
        <strain evidence="2 3">DSM 13481</strain>
    </source>
</reference>
<evidence type="ECO:0000259" key="1">
    <source>
        <dbReference type="Pfam" id="PF05899"/>
    </source>
</evidence>
<dbReference type="Gene3D" id="2.60.120.10">
    <property type="entry name" value="Jelly Rolls"/>
    <property type="match status" value="1"/>
</dbReference>